<dbReference type="InterPro" id="IPR018665">
    <property type="entry name" value="DUF2122_RecB-nuclease-rel"/>
</dbReference>
<dbReference type="AlphaFoldDB" id="A0A7C4BD75"/>
<accession>A0A7C4BD75</accession>
<name>A0A7C4BD75_9CREN</name>
<gene>
    <name evidence="1" type="ORF">ENV14_08855</name>
</gene>
<proteinExistence type="predicted"/>
<comment type="caution">
    <text evidence="1">The sequence shown here is derived from an EMBL/GenBank/DDBJ whole genome shotgun (WGS) entry which is preliminary data.</text>
</comment>
<organism evidence="1">
    <name type="scientific">Ignisphaera aggregans</name>
    <dbReference type="NCBI Taxonomy" id="334771"/>
    <lineage>
        <taxon>Archaea</taxon>
        <taxon>Thermoproteota</taxon>
        <taxon>Thermoprotei</taxon>
        <taxon>Desulfurococcales</taxon>
        <taxon>Desulfurococcaceae</taxon>
        <taxon>Ignisphaera</taxon>
    </lineage>
</organism>
<evidence type="ECO:0000313" key="1">
    <source>
        <dbReference type="EMBL" id="HGI88474.1"/>
    </source>
</evidence>
<protein>
    <submittedName>
        <fullName evidence="1">Uncharacterized protein</fullName>
    </submittedName>
</protein>
<reference evidence="1" key="1">
    <citation type="journal article" date="2020" name="mSystems">
        <title>Genome- and Community-Level Interaction Insights into Carbon Utilization and Element Cycling Functions of Hydrothermarchaeota in Hydrothermal Sediment.</title>
        <authorList>
            <person name="Zhou Z."/>
            <person name="Liu Y."/>
            <person name="Xu W."/>
            <person name="Pan J."/>
            <person name="Luo Z.H."/>
            <person name="Li M."/>
        </authorList>
    </citation>
    <scope>NUCLEOTIDE SEQUENCE [LARGE SCALE GENOMIC DNA]</scope>
    <source>
        <strain evidence="1">SpSt-732</strain>
    </source>
</reference>
<sequence length="171" mass="18778">MQMIITCRCCKVKPKIYVVAFAPSSPHRLVDLAKAAYSFDFVDSFITVRPMGLAAQSGVPEVFKIAYKCGKSFLILANLRELKEILNIDMLIFILQNRKEVQDISNVIGNAIVSSIAIIVQTGETAISKDDLSLGVAARISEMNNLFSPNPVAEVTAALLKLLRMLFNSRG</sequence>
<dbReference type="Pfam" id="PF09895">
    <property type="entry name" value="DUF2122"/>
    <property type="match status" value="1"/>
</dbReference>
<dbReference type="EMBL" id="DTFF01000080">
    <property type="protein sequence ID" value="HGI88474.1"/>
    <property type="molecule type" value="Genomic_DNA"/>
</dbReference>